<dbReference type="EMBL" id="BPLR01003075">
    <property type="protein sequence ID" value="GIX80932.1"/>
    <property type="molecule type" value="Genomic_DNA"/>
</dbReference>
<keyword evidence="2" id="KW-1185">Reference proteome</keyword>
<name>A0AAV4N7X1_CAEEX</name>
<proteinExistence type="predicted"/>
<evidence type="ECO:0000313" key="2">
    <source>
        <dbReference type="Proteomes" id="UP001054945"/>
    </source>
</evidence>
<reference evidence="1 2" key="1">
    <citation type="submission" date="2021-06" db="EMBL/GenBank/DDBJ databases">
        <title>Caerostris extrusa draft genome.</title>
        <authorList>
            <person name="Kono N."/>
            <person name="Arakawa K."/>
        </authorList>
    </citation>
    <scope>NUCLEOTIDE SEQUENCE [LARGE SCALE GENOMIC DNA]</scope>
</reference>
<dbReference type="Proteomes" id="UP001054945">
    <property type="component" value="Unassembled WGS sequence"/>
</dbReference>
<evidence type="ECO:0000313" key="1">
    <source>
        <dbReference type="EMBL" id="GIX80932.1"/>
    </source>
</evidence>
<accession>A0AAV4N7X1</accession>
<dbReference type="AlphaFoldDB" id="A0AAV4N7X1"/>
<comment type="caution">
    <text evidence="1">The sequence shown here is derived from an EMBL/GenBank/DDBJ whole genome shotgun (WGS) entry which is preliminary data.</text>
</comment>
<protein>
    <submittedName>
        <fullName evidence="1">Uncharacterized protein</fullName>
    </submittedName>
</protein>
<gene>
    <name evidence="1" type="ORF">CEXT_335001</name>
</gene>
<organism evidence="1 2">
    <name type="scientific">Caerostris extrusa</name>
    <name type="common">Bark spider</name>
    <name type="synonym">Caerostris bankana</name>
    <dbReference type="NCBI Taxonomy" id="172846"/>
    <lineage>
        <taxon>Eukaryota</taxon>
        <taxon>Metazoa</taxon>
        <taxon>Ecdysozoa</taxon>
        <taxon>Arthropoda</taxon>
        <taxon>Chelicerata</taxon>
        <taxon>Arachnida</taxon>
        <taxon>Araneae</taxon>
        <taxon>Araneomorphae</taxon>
        <taxon>Entelegynae</taxon>
        <taxon>Araneoidea</taxon>
        <taxon>Araneidae</taxon>
        <taxon>Caerostris</taxon>
    </lineage>
</organism>
<sequence length="91" mass="10888">MVNHSHKLNDCCSICFAAMFYSLRNEALFCRPVFVERFLLMSVIPALFQSIRKSRPLFGRCAAGRCLWPLEWLHSRFMEDHWTQETVWLYK</sequence>